<keyword evidence="6" id="KW-0408">Iron</keyword>
<evidence type="ECO:0000259" key="8">
    <source>
        <dbReference type="PROSITE" id="PS51379"/>
    </source>
</evidence>
<evidence type="ECO:0000313" key="11">
    <source>
        <dbReference type="Proteomes" id="UP000054623"/>
    </source>
</evidence>
<feature type="domain" description="4Fe-4S ferredoxin-type" evidence="8">
    <location>
        <begin position="49"/>
        <end position="80"/>
    </location>
</feature>
<evidence type="ECO:0000313" key="9">
    <source>
        <dbReference type="EMBL" id="CDX04310.1"/>
    </source>
</evidence>
<protein>
    <submittedName>
        <fullName evidence="10">4Fe-4S ferredoxin</fullName>
    </submittedName>
    <submittedName>
        <fullName evidence="9">Molybdopterin oxidoreductase, chain B</fullName>
    </submittedName>
</protein>
<dbReference type="InterPro" id="IPR050954">
    <property type="entry name" value="ET_IronSulfur_Cluster-Binding"/>
</dbReference>
<feature type="domain" description="4Fe-4S ferredoxin-type" evidence="8">
    <location>
        <begin position="4"/>
        <end position="34"/>
    </location>
</feature>
<dbReference type="PROSITE" id="PS00198">
    <property type="entry name" value="4FE4S_FER_1"/>
    <property type="match status" value="1"/>
</dbReference>
<evidence type="ECO:0000256" key="3">
    <source>
        <dbReference type="ARBA" id="ARBA00022723"/>
    </source>
</evidence>
<name>A0A098B7D8_DESHA</name>
<evidence type="ECO:0000256" key="7">
    <source>
        <dbReference type="ARBA" id="ARBA00023014"/>
    </source>
</evidence>
<dbReference type="OrthoDB" id="9810688at2"/>
<keyword evidence="5" id="KW-0249">Electron transport</keyword>
<dbReference type="PROSITE" id="PS51379">
    <property type="entry name" value="4FE4S_FER_2"/>
    <property type="match status" value="3"/>
</dbReference>
<dbReference type="Pfam" id="PF13247">
    <property type="entry name" value="Fer4_11"/>
    <property type="match status" value="1"/>
</dbReference>
<evidence type="ECO:0000313" key="10">
    <source>
        <dbReference type="EMBL" id="KTE92553.1"/>
    </source>
</evidence>
<dbReference type="CDD" id="cd16371">
    <property type="entry name" value="DMSOR_beta_like"/>
    <property type="match status" value="1"/>
</dbReference>
<dbReference type="GO" id="GO:0046872">
    <property type="term" value="F:metal ion binding"/>
    <property type="evidence" value="ECO:0007669"/>
    <property type="project" value="UniProtKB-KW"/>
</dbReference>
<keyword evidence="7" id="KW-0411">Iron-sulfur</keyword>
<dbReference type="PANTHER" id="PTHR43177:SF5">
    <property type="entry name" value="ANAEROBIC DIMETHYL SULFOXIDE REDUCTASE CHAIN B-RELATED"/>
    <property type="match status" value="1"/>
</dbReference>
<dbReference type="EMBL" id="LOCK01000013">
    <property type="protein sequence ID" value="KTE92553.1"/>
    <property type="molecule type" value="Genomic_DNA"/>
</dbReference>
<gene>
    <name evidence="10" type="ORF">AT727_18710</name>
    <name evidence="9" type="ORF">DPCES_4424</name>
</gene>
<evidence type="ECO:0000256" key="1">
    <source>
        <dbReference type="ARBA" id="ARBA00022448"/>
    </source>
</evidence>
<keyword evidence="1" id="KW-0813">Transport</keyword>
<keyword evidence="3" id="KW-0479">Metal-binding</keyword>
<dbReference type="PANTHER" id="PTHR43177">
    <property type="entry name" value="PROTEIN NRFC"/>
    <property type="match status" value="1"/>
</dbReference>
<dbReference type="GO" id="GO:0051539">
    <property type="term" value="F:4 iron, 4 sulfur cluster binding"/>
    <property type="evidence" value="ECO:0007669"/>
    <property type="project" value="UniProtKB-KW"/>
</dbReference>
<reference evidence="10 11" key="2">
    <citation type="submission" date="2015-12" db="EMBL/GenBank/DDBJ databases">
        <title>Draft Genome Sequence of Desulfitobacterium hafniense Strain DH, a Sulfate-reducing Bacterium Isolated from Paddy Soils.</title>
        <authorList>
            <person name="Bao P."/>
            <person name="Zhang X."/>
            <person name="Li G."/>
        </authorList>
    </citation>
    <scope>NUCLEOTIDE SEQUENCE [LARGE SCALE GENOMIC DNA]</scope>
    <source>
        <strain evidence="10 11">DH</strain>
    </source>
</reference>
<evidence type="ECO:0000256" key="5">
    <source>
        <dbReference type="ARBA" id="ARBA00022982"/>
    </source>
</evidence>
<sequence>MGYLGFYFDMTACIGCRTCQIACKDKNDLKVGTIFRQARTYEVGVYPAPGAYHYSGSCNHCAQPKCVEGCPTGAMHVAEDGTVQHDRGKCIGCRYCTWACPYGVPQFIKDLGKVGKCDGCKDLRDEGKNPVCVDACPMRALEWGDTDELKAKHGDTTSELAILPEASRTKPSLVIKAKRIAAQKDFRYKEV</sequence>
<evidence type="ECO:0000256" key="4">
    <source>
        <dbReference type="ARBA" id="ARBA00022737"/>
    </source>
</evidence>
<dbReference type="SUPFAM" id="SSF54862">
    <property type="entry name" value="4Fe-4S ferredoxins"/>
    <property type="match status" value="1"/>
</dbReference>
<keyword evidence="4" id="KW-0677">Repeat</keyword>
<proteinExistence type="predicted"/>
<dbReference type="Gene3D" id="3.30.70.20">
    <property type="match status" value="2"/>
</dbReference>
<accession>A0A098B7D8</accession>
<dbReference type="RefSeq" id="WP_015943344.1">
    <property type="nucleotide sequence ID" value="NZ_LK996017.1"/>
</dbReference>
<reference evidence="9" key="1">
    <citation type="submission" date="2014-07" db="EMBL/GenBank/DDBJ databases">
        <authorList>
            <person name="Hornung V.Bastian."/>
        </authorList>
    </citation>
    <scope>NUCLEOTIDE SEQUENCE</scope>
    <source>
        <strain evidence="9">PCE-S</strain>
    </source>
</reference>
<dbReference type="Pfam" id="PF12800">
    <property type="entry name" value="Fer4_4"/>
    <property type="match status" value="1"/>
</dbReference>
<dbReference type="Proteomes" id="UP000054623">
    <property type="component" value="Unassembled WGS sequence"/>
</dbReference>
<dbReference type="InterPro" id="IPR017900">
    <property type="entry name" value="4Fe4S_Fe_S_CS"/>
</dbReference>
<evidence type="ECO:0000256" key="2">
    <source>
        <dbReference type="ARBA" id="ARBA00022485"/>
    </source>
</evidence>
<dbReference type="AlphaFoldDB" id="A0A098B7D8"/>
<dbReference type="PATRIC" id="fig|49338.4.peg.4763"/>
<dbReference type="InterPro" id="IPR017896">
    <property type="entry name" value="4Fe4S_Fe-S-bd"/>
</dbReference>
<evidence type="ECO:0000256" key="6">
    <source>
        <dbReference type="ARBA" id="ARBA00023004"/>
    </source>
</evidence>
<organism evidence="9">
    <name type="scientific">Desulfitobacterium hafniense</name>
    <name type="common">Desulfitobacterium frappieri</name>
    <dbReference type="NCBI Taxonomy" id="49338"/>
    <lineage>
        <taxon>Bacteria</taxon>
        <taxon>Bacillati</taxon>
        <taxon>Bacillota</taxon>
        <taxon>Clostridia</taxon>
        <taxon>Eubacteriales</taxon>
        <taxon>Desulfitobacteriaceae</taxon>
        <taxon>Desulfitobacterium</taxon>
    </lineage>
</organism>
<dbReference type="EMBL" id="LK996017">
    <property type="protein sequence ID" value="CDX04310.1"/>
    <property type="molecule type" value="Genomic_DNA"/>
</dbReference>
<feature type="domain" description="4Fe-4S ferredoxin-type" evidence="8">
    <location>
        <begin position="81"/>
        <end position="110"/>
    </location>
</feature>
<keyword evidence="2" id="KW-0004">4Fe-4S</keyword>